<feature type="compositionally biased region" description="Low complexity" evidence="11">
    <location>
        <begin position="1535"/>
        <end position="1548"/>
    </location>
</feature>
<dbReference type="EMBL" id="CAXAMN010010924">
    <property type="protein sequence ID" value="CAK9033106.1"/>
    <property type="molecule type" value="Genomic_DNA"/>
</dbReference>
<dbReference type="InterPro" id="IPR043136">
    <property type="entry name" value="B30.2/SPRY_sf"/>
</dbReference>
<dbReference type="InterPro" id="IPR011992">
    <property type="entry name" value="EF-hand-dom_pair"/>
</dbReference>
<dbReference type="PROSITE" id="PS50096">
    <property type="entry name" value="IQ"/>
    <property type="match status" value="1"/>
</dbReference>
<dbReference type="InterPro" id="IPR036784">
    <property type="entry name" value="AK/P_DHK_N_sf"/>
</dbReference>
<keyword evidence="5" id="KW-0106">Calcium</keyword>
<feature type="domain" description="PDZ" evidence="12">
    <location>
        <begin position="1885"/>
        <end position="1949"/>
    </location>
</feature>
<dbReference type="Gene3D" id="3.30.565.10">
    <property type="entry name" value="Histidine kinase-like ATPase, C-terminal domain"/>
    <property type="match status" value="1"/>
</dbReference>
<dbReference type="Proteomes" id="UP001642484">
    <property type="component" value="Unassembled WGS sequence"/>
</dbReference>
<feature type="domain" description="EF-hand" evidence="13">
    <location>
        <begin position="439"/>
        <end position="474"/>
    </location>
</feature>
<feature type="region of interest" description="Disordered" evidence="11">
    <location>
        <begin position="693"/>
        <end position="713"/>
    </location>
</feature>
<feature type="domain" description="EF-hand" evidence="13">
    <location>
        <begin position="1549"/>
        <end position="1584"/>
    </location>
</feature>
<feature type="domain" description="EF-hand" evidence="13">
    <location>
        <begin position="1590"/>
        <end position="1625"/>
    </location>
</feature>
<comment type="caution">
    <text evidence="14">The sequence shown here is derived from an EMBL/GenBank/DDBJ whole genome shotgun (WGS) entry which is preliminary data.</text>
</comment>
<dbReference type="PANTHER" id="PTHR11947:SF3">
    <property type="entry name" value="[PYRUVATE DEHYDROGENASE (ACETYL-TRANSFERRING)] KINASE, MITOCHONDRIAL"/>
    <property type="match status" value="1"/>
</dbReference>
<dbReference type="PROSITE" id="PS00018">
    <property type="entry name" value="EF_HAND_1"/>
    <property type="match status" value="6"/>
</dbReference>
<dbReference type="Gene3D" id="1.20.140.20">
    <property type="entry name" value="Alpha-ketoacid/pyruvate dehydrogenase kinase, N-terminal domain"/>
    <property type="match status" value="1"/>
</dbReference>
<dbReference type="PROSITE" id="PS50106">
    <property type="entry name" value="PDZ"/>
    <property type="match status" value="2"/>
</dbReference>
<feature type="domain" description="PDZ" evidence="12">
    <location>
        <begin position="1976"/>
        <end position="2049"/>
    </location>
</feature>
<comment type="catalytic activity">
    <reaction evidence="8">
        <text>L-seryl-[pyruvate dehydrogenase E1 alpha subunit] + ATP = O-phospho-L-seryl-[pyruvate dehydrogenase E1 alpha subunit] + ADP + H(+)</text>
        <dbReference type="Rhea" id="RHEA:23052"/>
        <dbReference type="Rhea" id="RHEA-COMP:13689"/>
        <dbReference type="Rhea" id="RHEA-COMP:13690"/>
        <dbReference type="ChEBI" id="CHEBI:15378"/>
        <dbReference type="ChEBI" id="CHEBI:29999"/>
        <dbReference type="ChEBI" id="CHEBI:30616"/>
        <dbReference type="ChEBI" id="CHEBI:83421"/>
        <dbReference type="ChEBI" id="CHEBI:456216"/>
        <dbReference type="EC" id="2.7.11.2"/>
    </reaction>
</comment>
<dbReference type="InterPro" id="IPR018247">
    <property type="entry name" value="EF_Hand_1_Ca_BS"/>
</dbReference>
<sequence>MTAAKKLSYSLEPEVLRKYWSRILLDSTRILELPAFIHMHGDIVAQLIKLDEFEANEDRLWERLVEWSRKAVRDAEILGPFADATGETVKRSKSEDDSSGLGAHELAQQEAILSAMSKDIRFGAMNKEFFFHKARAFLSREKSDEIMEYFLLGNKPEQLQVAKRAGLVPKHNLTVETIHEITCATDDPTSPRENSQLAALARGDTGLWCPTWSAVRQLDVLDVLMGREVCIGEIVLTWEESRAIPRLIILETYADGKWHSMDCEISVSSDNGCRTTTHTPAVLSLATCMKFRLIFLPCRVEVASVRQIAVLCKQTIQQCANQVAENMLRADLSQLFVRSLADATPGAGGTLGRCLQRRRLQHGELSDRVTGAMTACVCVEGDSIAELQDHMNTTGHSEHRNPEQMARTTEPLGVPYKDALKADKLGREADFLAVAEGEVEHADVMAAFLQWDQNGDGVIDKDELLSVFTDLGLQIGEKELKSMFASADISHDKTIDYSEFLQWIFKSAHWQIRNQFLQTGVSWHGIHKGRNAVIQEDRLTVKRQRSSQERAEFPHGHAIVVSTGCAREFRFLLVDNDGVYKGGFEAGFSSMPPDELPDPLPECAKELSCAYVSSPTGHLVVLGEESEVPPWKHHLVASGTVVELKCKEGSFQVLLDGKIVANWPLAVPDEMDLYPLVSVYGTTCAIKLLPAEGTPSTGSKAESNLETEQKEKKEESKSMGWGMFFAYFACGAGTVSFLYYFYKAKYSFHQTEILIVDAFRRLPLYWPPTPRDGEMNSRTDAKGLPEDIKLAFCEWFVVTDLEEPKGVSRDDVLELISELGYSEKADFLYRGEGHIEDWGALLESLTLLCALRADAETKLAKPQEPKEGEDPMPQPKSDAEALEILKRKFRRAASVLNSQGAEQLRAWQATAGRRVGGAEGGNGLPAEGRKVKEWLLEAGLQIDLDGLGAKVIGRSPFLVVSAERSALELEAERLGYIKPHRALRPSGLPSGADPDVTVEGEGETKKERHVKDQDYGKIEFEPVPELLPRTSYIGYEEHDFWLPCERVQLLRHRIEEVPAPKEQMKQLKVLEKGGKAWLQVRHSTALAVSDRLLPALKIAGLVDPGDALGKKGDQQQIGNVSISSSRLEKFMKAEIDYFAQKAPQPVQLDQIIKASTPSEVASLIHNNLPVHFATRIKHLEVLPRWSQVPEIQDVHRILSDSFRNLRLAEQGPDLKEVTEVIADLRRRHKKVVPLLGEAIAQLRHDDLIDESFANKWLDTFLLARISTEMLTLHFMEMQECYVEHRGGDTSVCTGIVDRKCDPVAICERAVDNVKGLRCDDSLGEYGEVDFVVENNPCTASQGKIEFSFLPRYLLLLMEELLKNSAYATLLTRGDDPRGLQHFPVTITLGSNNQQVVIKISDRGGGVSEVSADKLWSYSWSRRLGSFAKPMTPLASFDDPLEGLKQQRLGLGLPLCRLYTKYLGGSLQLMSVPGVGLMGLMGLGAVEMSSKRSGPSMALVRGRQDHDNQIAKRGKESASMAPKKPAPPKPPKPADRAQAASDAKAKAQALSPAQLENLKKKYDKNANASLDFNEFSQLCREIASLQKKDLPSEEDLEDIFDEFDKDDSDQLSMQEFNWAYAALQKKIQEAPATKVKGKAPPPPPPKKAKAQGRAATAGTANLSEAQLTQLRERYDTNQDKRLSEEEFDGMAREIAEMTGQKLPSDASLKDVFKMFDKDGSGTMSMEEFNWAYATLQQEVEEAAALKIQARVRGNQEREKVQVIKMTQHGHPPPPKGVAAAKSKAKQAAEQSGTAGLTEAQMMALREKFDLDGDQMLTLSEFKGLARQVAQMQGHPAPSYSVLEDIFDEFDTDFTGKMGGEEFNWAYATLQLKLKEEATKEASRIVKLSIDRASGRKLGLSLDEKTLEVKDVKSDGLVAEWNYANPTRALQIGHKIKKVNGKPGLAGYSEELMNSSVPVLKIEAVPSSHMQKPPRFYTIRLDRSSGGKLGMQLEQPSLEIQNLAVGGLACKWNQEHPKERIRPGDSIVRVNDKDGMAGFKEVMMNPSVLVLDVQIAPLSRYHEEDDEITSESSVLTDEEEALERYKVIIQAMQELSEAEKKRRANAEKRRLKAIREGKDTLRKLEASSADFYRQMASATLPEDLTVQAEEERRRRLAIEESRRQEERPASSLLPKMPSYDLDDASSTPSGRSTFACPCCGRLFHVFMEGGRYHAVVAHGVELHGQNLALLPSPGPPAATGGRLATPAQALEPPASAVQSVQPSPTSGGGGFF</sequence>
<dbReference type="InterPro" id="IPR018955">
    <property type="entry name" value="BCDHK/PDK_N"/>
</dbReference>
<feature type="domain" description="EF-hand" evidence="13">
    <location>
        <begin position="1836"/>
        <end position="1871"/>
    </location>
</feature>
<feature type="compositionally biased region" description="Basic and acidic residues" evidence="11">
    <location>
        <begin position="2147"/>
        <end position="2166"/>
    </location>
</feature>
<dbReference type="SMART" id="SM00054">
    <property type="entry name" value="EFh"/>
    <property type="match status" value="8"/>
</dbReference>
<evidence type="ECO:0000256" key="9">
    <source>
        <dbReference type="RuleBase" id="RU366032"/>
    </source>
</evidence>
<evidence type="ECO:0000313" key="15">
    <source>
        <dbReference type="Proteomes" id="UP001642484"/>
    </source>
</evidence>
<feature type="compositionally biased region" description="Basic and acidic residues" evidence="11">
    <location>
        <begin position="1501"/>
        <end position="1515"/>
    </location>
</feature>
<proteinExistence type="inferred from homology"/>
<dbReference type="Gene3D" id="2.60.120.920">
    <property type="match status" value="1"/>
</dbReference>
<dbReference type="SUPFAM" id="SSF47473">
    <property type="entry name" value="EF-hand"/>
    <property type="match status" value="3"/>
</dbReference>
<dbReference type="SUPFAM" id="SSF69012">
    <property type="entry name" value="alpha-ketoacid dehydrogenase kinase, N-terminal domain"/>
    <property type="match status" value="1"/>
</dbReference>
<accession>A0ABP0L1R9</accession>
<feature type="region of interest" description="Disordered" evidence="11">
    <location>
        <begin position="1630"/>
        <end position="1664"/>
    </location>
</feature>
<feature type="domain" description="EF-hand" evidence="13">
    <location>
        <begin position="1702"/>
        <end position="1737"/>
    </location>
</feature>
<organism evidence="14 15">
    <name type="scientific">Durusdinium trenchii</name>
    <dbReference type="NCBI Taxonomy" id="1381693"/>
    <lineage>
        <taxon>Eukaryota</taxon>
        <taxon>Sar</taxon>
        <taxon>Alveolata</taxon>
        <taxon>Dinophyceae</taxon>
        <taxon>Suessiales</taxon>
        <taxon>Symbiodiniaceae</taxon>
        <taxon>Durusdinium</taxon>
    </lineage>
</organism>
<dbReference type="PROSITE" id="PS50222">
    <property type="entry name" value="EF_HAND_2"/>
    <property type="match status" value="7"/>
</dbReference>
<evidence type="ECO:0000259" key="12">
    <source>
        <dbReference type="PROSITE" id="PS50106"/>
    </source>
</evidence>
<evidence type="ECO:0000256" key="4">
    <source>
        <dbReference type="ARBA" id="ARBA00022777"/>
    </source>
</evidence>
<dbReference type="PANTHER" id="PTHR11947">
    <property type="entry name" value="PYRUVATE DEHYDROGENASE KINASE"/>
    <property type="match status" value="1"/>
</dbReference>
<dbReference type="Gene3D" id="1.10.238.10">
    <property type="entry name" value="EF-hand"/>
    <property type="match status" value="4"/>
</dbReference>
<keyword evidence="15" id="KW-1185">Reference proteome</keyword>
<dbReference type="InterPro" id="IPR002048">
    <property type="entry name" value="EF_hand_dom"/>
</dbReference>
<evidence type="ECO:0000259" key="13">
    <source>
        <dbReference type="PROSITE" id="PS50222"/>
    </source>
</evidence>
<keyword evidence="10" id="KW-0175">Coiled coil</keyword>
<dbReference type="InterPro" id="IPR001478">
    <property type="entry name" value="PDZ"/>
</dbReference>
<evidence type="ECO:0000256" key="11">
    <source>
        <dbReference type="SAM" id="MobiDB-lite"/>
    </source>
</evidence>
<feature type="compositionally biased region" description="Polar residues" evidence="11">
    <location>
        <begin position="694"/>
        <end position="706"/>
    </location>
</feature>
<evidence type="ECO:0000256" key="1">
    <source>
        <dbReference type="ARBA" id="ARBA00006155"/>
    </source>
</evidence>
<evidence type="ECO:0000256" key="7">
    <source>
        <dbReference type="ARBA" id="ARBA00023128"/>
    </source>
</evidence>
<gene>
    <name evidence="14" type="ORF">CCMP2556_LOCUS18939</name>
</gene>
<dbReference type="Pfam" id="PF10436">
    <property type="entry name" value="BCDHK_Adom3"/>
    <property type="match status" value="1"/>
</dbReference>
<dbReference type="Pfam" id="PF13499">
    <property type="entry name" value="EF-hand_7"/>
    <property type="match status" value="3"/>
</dbReference>
<reference evidence="14 15" key="1">
    <citation type="submission" date="2024-02" db="EMBL/GenBank/DDBJ databases">
        <authorList>
            <person name="Chen Y."/>
            <person name="Shah S."/>
            <person name="Dougan E. K."/>
            <person name="Thang M."/>
            <person name="Chan C."/>
        </authorList>
    </citation>
    <scope>NUCLEOTIDE SEQUENCE [LARGE SCALE GENOMIC DNA]</scope>
</reference>
<evidence type="ECO:0000256" key="5">
    <source>
        <dbReference type="ARBA" id="ARBA00022837"/>
    </source>
</evidence>
<feature type="coiled-coil region" evidence="10">
    <location>
        <begin position="2073"/>
        <end position="2107"/>
    </location>
</feature>
<protein>
    <recommendedName>
        <fullName evidence="9">Protein-serine/threonine kinase</fullName>
        <ecNumber evidence="9">2.7.11.-</ecNumber>
    </recommendedName>
</protein>
<evidence type="ECO:0000256" key="10">
    <source>
        <dbReference type="SAM" id="Coils"/>
    </source>
</evidence>
<evidence type="ECO:0000256" key="6">
    <source>
        <dbReference type="ARBA" id="ARBA00022840"/>
    </source>
</evidence>
<feature type="domain" description="EF-hand" evidence="13">
    <location>
        <begin position="475"/>
        <end position="510"/>
    </location>
</feature>
<feature type="region of interest" description="Disordered" evidence="11">
    <location>
        <begin position="1493"/>
        <end position="1551"/>
    </location>
</feature>
<keyword evidence="4 9" id="KW-0418">Kinase</keyword>
<dbReference type="InterPro" id="IPR036890">
    <property type="entry name" value="HATPase_C_sf"/>
</dbReference>
<feature type="region of interest" description="Disordered" evidence="11">
    <location>
        <begin position="2249"/>
        <end position="2270"/>
    </location>
</feature>
<dbReference type="SUPFAM" id="SSF55874">
    <property type="entry name" value="ATPase domain of HSP90 chaperone/DNA topoisomerase II/histidine kinase"/>
    <property type="match status" value="1"/>
</dbReference>
<keyword evidence="2 9" id="KW-0808">Transferase</keyword>
<feature type="compositionally biased region" description="Polar residues" evidence="11">
    <location>
        <begin position="2254"/>
        <end position="2263"/>
    </location>
</feature>
<evidence type="ECO:0000256" key="2">
    <source>
        <dbReference type="ARBA" id="ARBA00022679"/>
    </source>
</evidence>
<keyword evidence="6 9" id="KW-0067">ATP-binding</keyword>
<comment type="subcellular location">
    <subcellularLocation>
        <location evidence="9">Mitochondrion matrix</location>
    </subcellularLocation>
</comment>
<feature type="domain" description="EF-hand" evidence="13">
    <location>
        <begin position="1795"/>
        <end position="1830"/>
    </location>
</feature>
<feature type="region of interest" description="Disordered" evidence="11">
    <location>
        <begin position="2140"/>
        <end position="2189"/>
    </location>
</feature>
<dbReference type="InterPro" id="IPR039028">
    <property type="entry name" value="BCKD/PDK"/>
</dbReference>
<evidence type="ECO:0000256" key="3">
    <source>
        <dbReference type="ARBA" id="ARBA00022741"/>
    </source>
</evidence>
<dbReference type="EC" id="2.7.11.-" evidence="9"/>
<feature type="region of interest" description="Disordered" evidence="11">
    <location>
        <begin position="983"/>
        <end position="1009"/>
    </location>
</feature>
<comment type="similarity">
    <text evidence="1 9">Belongs to the PDK/BCKDK protein kinase family.</text>
</comment>
<name>A0ABP0L1R9_9DINO</name>
<evidence type="ECO:0000256" key="8">
    <source>
        <dbReference type="ARBA" id="ARBA00048201"/>
    </source>
</evidence>
<keyword evidence="3 9" id="KW-0547">Nucleotide-binding</keyword>
<dbReference type="CDD" id="cd00051">
    <property type="entry name" value="EFh"/>
    <property type="match status" value="3"/>
</dbReference>
<keyword evidence="7 9" id="KW-0496">Mitochondrion</keyword>
<evidence type="ECO:0000313" key="14">
    <source>
        <dbReference type="EMBL" id="CAK9033106.1"/>
    </source>
</evidence>